<gene>
    <name evidence="1" type="ORF">EZS28_024888</name>
</gene>
<comment type="caution">
    <text evidence="1">The sequence shown here is derived from an EMBL/GenBank/DDBJ whole genome shotgun (WGS) entry which is preliminary data.</text>
</comment>
<accession>A0A5J4VAR6</accession>
<protein>
    <submittedName>
        <fullName evidence="1">Uncharacterized protein</fullName>
    </submittedName>
</protein>
<sequence length="319" mass="36332">MCLIFLLTDVSLAFPDDGSNQTTGATGMDLGIVNDGGRERDGDKYTFECLGENGALYDRERDKESPDNDVDYETFIFVFELIFQFEFELCDQSYGVDYDLGIVGGLGVTYQYYNVKLILLNPVPTSLSTPASEERTECVAAAIALRNKADCVGYCWNDEYGERLLIVFVYAFVFVFDEDVDGEGEGKRVDLGVIYVCYYYYYQDEDEEDYYYCYYYEDQEGDCIYEDVNGQIEEVELELFDGDLDCEFLLQMSVIVSSSVQIAYEKAKIGKWNCERRVEAVKRDYCICYLVSVCGFEPEEYDDQSEDEQNAYGGGGKGG</sequence>
<evidence type="ECO:0000313" key="2">
    <source>
        <dbReference type="Proteomes" id="UP000324800"/>
    </source>
</evidence>
<evidence type="ECO:0000313" key="1">
    <source>
        <dbReference type="EMBL" id="KAA6379585.1"/>
    </source>
</evidence>
<dbReference type="Proteomes" id="UP000324800">
    <property type="component" value="Unassembled WGS sequence"/>
</dbReference>
<dbReference type="AlphaFoldDB" id="A0A5J4VAR6"/>
<organism evidence="1 2">
    <name type="scientific">Streblomastix strix</name>
    <dbReference type="NCBI Taxonomy" id="222440"/>
    <lineage>
        <taxon>Eukaryota</taxon>
        <taxon>Metamonada</taxon>
        <taxon>Preaxostyla</taxon>
        <taxon>Oxymonadida</taxon>
        <taxon>Streblomastigidae</taxon>
        <taxon>Streblomastix</taxon>
    </lineage>
</organism>
<name>A0A5J4VAR6_9EUKA</name>
<reference evidence="1 2" key="1">
    <citation type="submission" date="2019-03" db="EMBL/GenBank/DDBJ databases">
        <title>Single cell metagenomics reveals metabolic interactions within the superorganism composed of flagellate Streblomastix strix and complex community of Bacteroidetes bacteria on its surface.</title>
        <authorList>
            <person name="Treitli S.C."/>
            <person name="Kolisko M."/>
            <person name="Husnik F."/>
            <person name="Keeling P."/>
            <person name="Hampl V."/>
        </authorList>
    </citation>
    <scope>NUCLEOTIDE SEQUENCE [LARGE SCALE GENOMIC DNA]</scope>
    <source>
        <strain evidence="1">ST1C</strain>
    </source>
</reference>
<dbReference type="EMBL" id="SNRW01008400">
    <property type="protein sequence ID" value="KAA6379585.1"/>
    <property type="molecule type" value="Genomic_DNA"/>
</dbReference>
<proteinExistence type="predicted"/>